<reference evidence="3" key="1">
    <citation type="journal article" date="2020" name="Plant J.">
        <title>Transposons played a major role in the diversification between the closely related almond and peach genomes: results from the almond genome sequence.</title>
        <authorList>
            <person name="Alioto T."/>
            <person name="Alexiou K.G."/>
            <person name="Bardil A."/>
            <person name="Barteri F."/>
            <person name="Castanera R."/>
            <person name="Cruz F."/>
            <person name="Dhingra A."/>
            <person name="Duval H."/>
            <person name="Fernandez I Marti A."/>
            <person name="Frias L."/>
            <person name="Galan B."/>
            <person name="Garcia J.L."/>
            <person name="Howad W."/>
            <person name="Gomez-Garrido J."/>
            <person name="Gut M."/>
            <person name="Julca I."/>
            <person name="Morata J."/>
            <person name="Puigdomenech P."/>
            <person name="Ribeca P."/>
            <person name="Rubio Cabetas M.J."/>
            <person name="Vlasova A."/>
            <person name="Wirthensohn M."/>
            <person name="Garcia-Mas J."/>
            <person name="Gabaldon T."/>
            <person name="Casacuberta J.M."/>
            <person name="Arus P."/>
        </authorList>
    </citation>
    <scope>NUCLEOTIDE SEQUENCE [LARGE SCALE GENOMIC DNA]</scope>
    <source>
        <strain evidence="3">cv. Texas</strain>
    </source>
</reference>
<evidence type="ECO:0000313" key="3">
    <source>
        <dbReference type="Proteomes" id="UP000327085"/>
    </source>
</evidence>
<name>A0A5E4FQK0_PRUDU</name>
<organism evidence="2 3">
    <name type="scientific">Prunus dulcis</name>
    <name type="common">Almond</name>
    <name type="synonym">Amygdalus dulcis</name>
    <dbReference type="NCBI Taxonomy" id="3755"/>
    <lineage>
        <taxon>Eukaryota</taxon>
        <taxon>Viridiplantae</taxon>
        <taxon>Streptophyta</taxon>
        <taxon>Embryophyta</taxon>
        <taxon>Tracheophyta</taxon>
        <taxon>Spermatophyta</taxon>
        <taxon>Magnoliopsida</taxon>
        <taxon>eudicotyledons</taxon>
        <taxon>Gunneridae</taxon>
        <taxon>Pentapetalae</taxon>
        <taxon>rosids</taxon>
        <taxon>fabids</taxon>
        <taxon>Rosales</taxon>
        <taxon>Rosaceae</taxon>
        <taxon>Amygdaloideae</taxon>
        <taxon>Amygdaleae</taxon>
        <taxon>Prunus</taxon>
    </lineage>
</organism>
<protein>
    <submittedName>
        <fullName evidence="2">PREDICTED: PRUPE_6G185900</fullName>
    </submittedName>
</protein>
<dbReference type="EMBL" id="CABIKO010000173">
    <property type="protein sequence ID" value="VVA29779.1"/>
    <property type="molecule type" value="Genomic_DNA"/>
</dbReference>
<accession>A0A5E4FQK0</accession>
<dbReference type="Gramene" id="VVA29779">
    <property type="protein sequence ID" value="VVA29779"/>
    <property type="gene ID" value="Prudul26B008668"/>
</dbReference>
<dbReference type="InterPro" id="IPR002156">
    <property type="entry name" value="RNaseH_domain"/>
</dbReference>
<dbReference type="AlphaFoldDB" id="A0A5E4FQK0"/>
<dbReference type="InParanoid" id="A0A5E4FQK0"/>
<dbReference type="Pfam" id="PF13456">
    <property type="entry name" value="RVT_3"/>
    <property type="match status" value="1"/>
</dbReference>
<dbReference type="GO" id="GO:0004523">
    <property type="term" value="F:RNA-DNA hybrid ribonuclease activity"/>
    <property type="evidence" value="ECO:0007669"/>
    <property type="project" value="InterPro"/>
</dbReference>
<feature type="domain" description="RNase H type-1" evidence="1">
    <location>
        <begin position="18"/>
        <end position="64"/>
    </location>
</feature>
<gene>
    <name evidence="2" type="ORF">ALMOND_2B008668</name>
</gene>
<evidence type="ECO:0000313" key="2">
    <source>
        <dbReference type="EMBL" id="VVA29779.1"/>
    </source>
</evidence>
<dbReference type="GO" id="GO:0003676">
    <property type="term" value="F:nucleic acid binding"/>
    <property type="evidence" value="ECO:0007669"/>
    <property type="project" value="InterPro"/>
</dbReference>
<dbReference type="Proteomes" id="UP000327085">
    <property type="component" value="Chromosome 6"/>
</dbReference>
<sequence>MTFRARFKHPSILDSTGAKKLGEVSITVAEFFALRDIGLACAVSKGWRYIMVEGDSKLMIDSVTYTADSGGVTPCFFLRRD</sequence>
<evidence type="ECO:0000259" key="1">
    <source>
        <dbReference type="Pfam" id="PF13456"/>
    </source>
</evidence>
<proteinExistence type="predicted"/>